<evidence type="ECO:0000256" key="9">
    <source>
        <dbReference type="ARBA" id="ARBA00048540"/>
    </source>
</evidence>
<dbReference type="GO" id="GO:0016740">
    <property type="term" value="F:transferase activity"/>
    <property type="evidence" value="ECO:0007669"/>
    <property type="project" value="UniProtKB-UniRule"/>
</dbReference>
<evidence type="ECO:0000256" key="3">
    <source>
        <dbReference type="ARBA" id="ARBA00022630"/>
    </source>
</evidence>
<reference evidence="13" key="1">
    <citation type="submission" date="2020-06" db="EMBL/GenBank/DDBJ databases">
        <title>Characterization of fructooligosaccharide metabolism and fructooligosaccharide-degrading enzymes in human commensal butyrate producers.</title>
        <authorList>
            <person name="Tanno H."/>
            <person name="Fujii T."/>
            <person name="Hirano K."/>
            <person name="Maeno S."/>
            <person name="Tonozuka T."/>
            <person name="Sakamoto M."/>
            <person name="Ohkuma M."/>
            <person name="Tochio T."/>
            <person name="Endo A."/>
        </authorList>
    </citation>
    <scope>NUCLEOTIDE SEQUENCE</scope>
    <source>
        <strain evidence="13">JCM 31265</strain>
    </source>
</reference>
<dbReference type="RefSeq" id="WP_055144876.1">
    <property type="nucleotide sequence ID" value="NZ_BLYL01000008.1"/>
</dbReference>
<proteinExistence type="inferred from homology"/>
<feature type="binding site" evidence="11">
    <location>
        <position position="177"/>
    </location>
    <ligand>
        <name>Mg(2+)</name>
        <dbReference type="ChEBI" id="CHEBI:18420"/>
    </ligand>
</feature>
<dbReference type="PIRSF" id="PIRSF006268">
    <property type="entry name" value="ApbE"/>
    <property type="match status" value="1"/>
</dbReference>
<accession>A0AAI9K571</accession>
<protein>
    <recommendedName>
        <fullName evidence="2 10">FAD:protein FMN transferase</fullName>
        <ecNumber evidence="1 10">2.7.1.180</ecNumber>
    </recommendedName>
    <alternativeName>
        <fullName evidence="8 10">Flavin transferase</fullName>
    </alternativeName>
</protein>
<dbReference type="Pfam" id="PF02424">
    <property type="entry name" value="ApbE"/>
    <property type="match status" value="1"/>
</dbReference>
<keyword evidence="5 10" id="KW-0479">Metal-binding</keyword>
<keyword evidence="6 10" id="KW-0274">FAD</keyword>
<evidence type="ECO:0000256" key="8">
    <source>
        <dbReference type="ARBA" id="ARBA00031306"/>
    </source>
</evidence>
<evidence type="ECO:0000313" key="13">
    <source>
        <dbReference type="EMBL" id="GFO94589.1"/>
    </source>
</evidence>
<evidence type="ECO:0000256" key="10">
    <source>
        <dbReference type="PIRNR" id="PIRNR006268"/>
    </source>
</evidence>
<evidence type="ECO:0000256" key="4">
    <source>
        <dbReference type="ARBA" id="ARBA00022679"/>
    </source>
</evidence>
<evidence type="ECO:0000256" key="11">
    <source>
        <dbReference type="PIRSR" id="PIRSR006268-2"/>
    </source>
</evidence>
<evidence type="ECO:0000256" key="12">
    <source>
        <dbReference type="SAM" id="Phobius"/>
    </source>
</evidence>
<keyword evidence="12" id="KW-0472">Membrane</keyword>
<dbReference type="EMBL" id="BLYL01000008">
    <property type="protein sequence ID" value="GFO94589.1"/>
    <property type="molecule type" value="Genomic_DNA"/>
</dbReference>
<keyword evidence="12" id="KW-0812">Transmembrane</keyword>
<evidence type="ECO:0000256" key="5">
    <source>
        <dbReference type="ARBA" id="ARBA00022723"/>
    </source>
</evidence>
<comment type="caution">
    <text evidence="13">The sequence shown here is derived from an EMBL/GenBank/DDBJ whole genome shotgun (WGS) entry which is preliminary data.</text>
</comment>
<dbReference type="PANTHER" id="PTHR30040:SF2">
    <property type="entry name" value="FAD:PROTEIN FMN TRANSFERASE"/>
    <property type="match status" value="1"/>
</dbReference>
<dbReference type="Proteomes" id="UP000660047">
    <property type="component" value="Unassembled WGS sequence"/>
</dbReference>
<dbReference type="PANTHER" id="PTHR30040">
    <property type="entry name" value="THIAMINE BIOSYNTHESIS LIPOPROTEIN APBE"/>
    <property type="match status" value="1"/>
</dbReference>
<keyword evidence="12" id="KW-1133">Transmembrane helix</keyword>
<gene>
    <name evidence="13" type="ORF">COEU31_16350</name>
</gene>
<dbReference type="GO" id="GO:0046872">
    <property type="term" value="F:metal ion binding"/>
    <property type="evidence" value="ECO:0007669"/>
    <property type="project" value="UniProtKB-UniRule"/>
</dbReference>
<feature type="transmembrane region" description="Helical" evidence="12">
    <location>
        <begin position="7"/>
        <end position="26"/>
    </location>
</feature>
<dbReference type="AlphaFoldDB" id="A0AAI9K571"/>
<sequence length="349" mass="37728">MKKWYRIAAVVVVMVAVIAMVIISGVRRSGESEYTRNTITMGTAASFTVYGSHGSENIDGMLKLIDSLDKDVLSWRSADSEIYRVNTTYKPDEDITVSSELAGVLKQTLDISRAHDDLLDITIRPLADVWGIEDGRTEIPSQADIDSALRLVDVSKVSVDGDTLRISEPGMMLDLGAVGKGYGCDMAAEYLKGTDAAGACVALGGSIVVYGSKPDGTAWKVGVKDPRAGEGTTMGVISFGDGETAFVSTSGDYEKYFEQDGRRYHHILDPRTGYPAWNGTIAATVVCDNGLTSDALSTLCMLMDKDKAMKTIQEYGAEAVIIDEDKNVYVSEGLKDRFTITAEDYKLAE</sequence>
<evidence type="ECO:0000256" key="6">
    <source>
        <dbReference type="ARBA" id="ARBA00022827"/>
    </source>
</evidence>
<dbReference type="EC" id="2.7.1.180" evidence="1 10"/>
<comment type="catalytic activity">
    <reaction evidence="9 10">
        <text>L-threonyl-[protein] + FAD = FMN-L-threonyl-[protein] + AMP + H(+)</text>
        <dbReference type="Rhea" id="RHEA:36847"/>
        <dbReference type="Rhea" id="RHEA-COMP:11060"/>
        <dbReference type="Rhea" id="RHEA-COMP:11061"/>
        <dbReference type="ChEBI" id="CHEBI:15378"/>
        <dbReference type="ChEBI" id="CHEBI:30013"/>
        <dbReference type="ChEBI" id="CHEBI:57692"/>
        <dbReference type="ChEBI" id="CHEBI:74257"/>
        <dbReference type="ChEBI" id="CHEBI:456215"/>
        <dbReference type="EC" id="2.7.1.180"/>
    </reaction>
</comment>
<organism evidence="13 14">
    <name type="scientific">Coprococcus eutactus</name>
    <dbReference type="NCBI Taxonomy" id="33043"/>
    <lineage>
        <taxon>Bacteria</taxon>
        <taxon>Bacillati</taxon>
        <taxon>Bacillota</taxon>
        <taxon>Clostridia</taxon>
        <taxon>Lachnospirales</taxon>
        <taxon>Lachnospiraceae</taxon>
        <taxon>Coprococcus</taxon>
    </lineage>
</organism>
<dbReference type="InterPro" id="IPR024932">
    <property type="entry name" value="ApbE"/>
</dbReference>
<dbReference type="SUPFAM" id="SSF143631">
    <property type="entry name" value="ApbE-like"/>
    <property type="match status" value="1"/>
</dbReference>
<comment type="similarity">
    <text evidence="10">Belongs to the ApbE family.</text>
</comment>
<dbReference type="Gene3D" id="3.10.520.10">
    <property type="entry name" value="ApbE-like domains"/>
    <property type="match status" value="1"/>
</dbReference>
<comment type="cofactor">
    <cofactor evidence="11">
        <name>Mg(2+)</name>
        <dbReference type="ChEBI" id="CHEBI:18420"/>
    </cofactor>
    <cofactor evidence="11">
        <name>Mn(2+)</name>
        <dbReference type="ChEBI" id="CHEBI:29035"/>
    </cofactor>
    <text evidence="11">Magnesium. Can also use manganese.</text>
</comment>
<keyword evidence="7 10" id="KW-0460">Magnesium</keyword>
<dbReference type="InterPro" id="IPR003374">
    <property type="entry name" value="ApbE-like_sf"/>
</dbReference>
<evidence type="ECO:0000256" key="2">
    <source>
        <dbReference type="ARBA" id="ARBA00016337"/>
    </source>
</evidence>
<name>A0AAI9K571_9FIRM</name>
<evidence type="ECO:0000256" key="1">
    <source>
        <dbReference type="ARBA" id="ARBA00011955"/>
    </source>
</evidence>
<keyword evidence="4 10" id="KW-0808">Transferase</keyword>
<keyword evidence="13" id="KW-0449">Lipoprotein</keyword>
<evidence type="ECO:0000313" key="14">
    <source>
        <dbReference type="Proteomes" id="UP000660047"/>
    </source>
</evidence>
<feature type="binding site" evidence="11">
    <location>
        <position position="294"/>
    </location>
    <ligand>
        <name>Mg(2+)</name>
        <dbReference type="ChEBI" id="CHEBI:18420"/>
    </ligand>
</feature>
<feature type="binding site" evidence="11">
    <location>
        <position position="298"/>
    </location>
    <ligand>
        <name>Mg(2+)</name>
        <dbReference type="ChEBI" id="CHEBI:18420"/>
    </ligand>
</feature>
<keyword evidence="3 10" id="KW-0285">Flavoprotein</keyword>
<evidence type="ECO:0000256" key="7">
    <source>
        <dbReference type="ARBA" id="ARBA00022842"/>
    </source>
</evidence>